<dbReference type="KEGG" id="ecy:ECSE_P3-0054"/>
<proteinExistence type="predicted"/>
<evidence type="ECO:0000313" key="2">
    <source>
        <dbReference type="Proteomes" id="UP000008199"/>
    </source>
</evidence>
<keyword evidence="1" id="KW-0614">Plasmid</keyword>
<protein>
    <submittedName>
        <fullName evidence="1">Truncated transposase</fullName>
    </submittedName>
</protein>
<dbReference type="EMBL" id="AP009243">
    <property type="protein sequence ID" value="BAG80493.1"/>
    <property type="molecule type" value="Genomic_DNA"/>
</dbReference>
<dbReference type="AlphaFoldDB" id="A0A979GKA1"/>
<sequence length="58" mass="6554">MEKIAPLVDTLRGTHGVGSVCHELAVAPSTYYRHRAHQRHPDKPFFGSPIKKKEIEIC</sequence>
<name>A0A979GKA1_ECOSE</name>
<dbReference type="Proteomes" id="UP000008199">
    <property type="component" value="Plasmid pSE11-3"/>
</dbReference>
<geneLocation type="plasmid" evidence="1 2">
    <name>pSE11-3</name>
</geneLocation>
<gene>
    <name evidence="1" type="ordered locus">ECSE_P3-0054</name>
</gene>
<organism evidence="1 2">
    <name type="scientific">Escherichia coli (strain SE11)</name>
    <dbReference type="NCBI Taxonomy" id="409438"/>
    <lineage>
        <taxon>Bacteria</taxon>
        <taxon>Pseudomonadati</taxon>
        <taxon>Pseudomonadota</taxon>
        <taxon>Gammaproteobacteria</taxon>
        <taxon>Enterobacterales</taxon>
        <taxon>Enterobacteriaceae</taxon>
        <taxon>Escherichia</taxon>
    </lineage>
</organism>
<accession>A0A979GKA1</accession>
<evidence type="ECO:0000313" key="1">
    <source>
        <dbReference type="EMBL" id="BAG80493.1"/>
    </source>
</evidence>
<reference evidence="1 2" key="1">
    <citation type="journal article" date="2008" name="DNA Res.">
        <title>Complete genome sequence and comparative analysis of the wild-type commensal Escherichia coli strain SE11 isolated from a healthy adult.</title>
        <authorList>
            <person name="Oshima K."/>
            <person name="Toh H."/>
            <person name="Ogura Y."/>
            <person name="Sasamoto H."/>
            <person name="Morita H."/>
            <person name="Park S.-H."/>
            <person name="Ooka T."/>
            <person name="Iyoda S."/>
            <person name="Taylor T.D."/>
            <person name="Hayashi T."/>
            <person name="Itoh K."/>
            <person name="Hattori M."/>
        </authorList>
    </citation>
    <scope>NUCLEOTIDE SEQUENCE [LARGE SCALE GENOMIC DNA]</scope>
    <source>
        <strain evidence="1 2">SE11</strain>
    </source>
</reference>